<comment type="cofactor">
    <cofactor evidence="1">
        <name>Mg(2+)</name>
        <dbReference type="ChEBI" id="CHEBI:18420"/>
    </cofactor>
</comment>
<evidence type="ECO:0000256" key="12">
    <source>
        <dbReference type="ARBA" id="ARBA00023264"/>
    </source>
</evidence>
<dbReference type="Gene3D" id="2.60.200.40">
    <property type="match status" value="1"/>
</dbReference>
<dbReference type="RefSeq" id="WP_130343569.1">
    <property type="nucleotide sequence ID" value="NZ_SGWQ01000002.1"/>
</dbReference>
<keyword evidence="6" id="KW-0547">Nucleotide-binding</keyword>
<proteinExistence type="inferred from homology"/>
<dbReference type="InterPro" id="IPR016064">
    <property type="entry name" value="NAD/diacylglycerol_kinase_sf"/>
</dbReference>
<dbReference type="GO" id="GO:0046872">
    <property type="term" value="F:metal ion binding"/>
    <property type="evidence" value="ECO:0007669"/>
    <property type="project" value="UniProtKB-KW"/>
</dbReference>
<dbReference type="GO" id="GO:0008654">
    <property type="term" value="P:phospholipid biosynthetic process"/>
    <property type="evidence" value="ECO:0007669"/>
    <property type="project" value="UniProtKB-KW"/>
</dbReference>
<dbReference type="InterPro" id="IPR001206">
    <property type="entry name" value="Diacylglycerol_kinase_cat_dom"/>
</dbReference>
<keyword evidence="7 14" id="KW-0418">Kinase</keyword>
<keyword evidence="8" id="KW-0067">ATP-binding</keyword>
<dbReference type="PANTHER" id="PTHR12358">
    <property type="entry name" value="SPHINGOSINE KINASE"/>
    <property type="match status" value="1"/>
</dbReference>
<feature type="domain" description="DAGKc" evidence="13">
    <location>
        <begin position="1"/>
        <end position="133"/>
    </location>
</feature>
<dbReference type="NCBIfam" id="TIGR00147">
    <property type="entry name" value="YegS/Rv2252/BmrU family lipid kinase"/>
    <property type="match status" value="1"/>
</dbReference>
<organism evidence="14 15">
    <name type="scientific">Herbihabitans rhizosphaerae</name>
    <dbReference type="NCBI Taxonomy" id="1872711"/>
    <lineage>
        <taxon>Bacteria</taxon>
        <taxon>Bacillati</taxon>
        <taxon>Actinomycetota</taxon>
        <taxon>Actinomycetes</taxon>
        <taxon>Pseudonocardiales</taxon>
        <taxon>Pseudonocardiaceae</taxon>
        <taxon>Herbihabitans</taxon>
    </lineage>
</organism>
<evidence type="ECO:0000256" key="8">
    <source>
        <dbReference type="ARBA" id="ARBA00022840"/>
    </source>
</evidence>
<dbReference type="Pfam" id="PF19279">
    <property type="entry name" value="YegS_C"/>
    <property type="match status" value="1"/>
</dbReference>
<evidence type="ECO:0000256" key="5">
    <source>
        <dbReference type="ARBA" id="ARBA00022723"/>
    </source>
</evidence>
<keyword evidence="10" id="KW-0443">Lipid metabolism</keyword>
<comment type="similarity">
    <text evidence="2">Belongs to the diacylglycerol/lipid kinase family.</text>
</comment>
<keyword evidence="5" id="KW-0479">Metal-binding</keyword>
<dbReference type="PROSITE" id="PS50146">
    <property type="entry name" value="DAGK"/>
    <property type="match status" value="1"/>
</dbReference>
<evidence type="ECO:0000313" key="15">
    <source>
        <dbReference type="Proteomes" id="UP000294257"/>
    </source>
</evidence>
<protein>
    <submittedName>
        <fullName evidence="14">Diacylglycerol kinase</fullName>
    </submittedName>
</protein>
<comment type="caution">
    <text evidence="14">The sequence shown here is derived from an EMBL/GenBank/DDBJ whole genome shotgun (WGS) entry which is preliminary data.</text>
</comment>
<evidence type="ECO:0000256" key="9">
    <source>
        <dbReference type="ARBA" id="ARBA00022842"/>
    </source>
</evidence>
<dbReference type="InterPro" id="IPR050187">
    <property type="entry name" value="Lipid_Phosphate_FormReg"/>
</dbReference>
<dbReference type="GO" id="GO:0005886">
    <property type="term" value="C:plasma membrane"/>
    <property type="evidence" value="ECO:0007669"/>
    <property type="project" value="TreeGrafter"/>
</dbReference>
<dbReference type="EMBL" id="SGWQ01000002">
    <property type="protein sequence ID" value="RZS43775.1"/>
    <property type="molecule type" value="Genomic_DNA"/>
</dbReference>
<evidence type="ECO:0000256" key="2">
    <source>
        <dbReference type="ARBA" id="ARBA00005983"/>
    </source>
</evidence>
<keyword evidence="9" id="KW-0460">Magnesium</keyword>
<dbReference type="GO" id="GO:0005524">
    <property type="term" value="F:ATP binding"/>
    <property type="evidence" value="ECO:0007669"/>
    <property type="project" value="UniProtKB-KW"/>
</dbReference>
<evidence type="ECO:0000256" key="1">
    <source>
        <dbReference type="ARBA" id="ARBA00001946"/>
    </source>
</evidence>
<name>A0A4Q7L3F9_9PSEU</name>
<keyword evidence="15" id="KW-1185">Reference proteome</keyword>
<gene>
    <name evidence="14" type="ORF">EV193_102756</name>
</gene>
<keyword evidence="3" id="KW-0444">Lipid biosynthesis</keyword>
<keyword evidence="12" id="KW-1208">Phospholipid metabolism</keyword>
<sequence>MGVRAALAVHPASGRGAAARVSGTVAERLREVVDHLSLAVADTVDESRELMRRAADAGLDVLVVIGGDGSMHQGVQFCAEHGVALGIVPAGTGNDLARALGVPGEPHAALDHLAASLADGARRTIDLGKVGDTWFATVLCAGFDSAVNERANALRWPSGPRRYDVAVVAELARLRPAPLIVDTDAGRLETEATLVAVGNTAYYGGGIPVCPDADPSDGLFDVTLVGAAHRRDLLRLLPTLRSGRHIDHPAVTTLRASRVTLEPANGWTAYADGDPLRPLPLTTTCVSGALAVVG</sequence>
<dbReference type="InterPro" id="IPR017438">
    <property type="entry name" value="ATP-NAD_kinase_N"/>
</dbReference>
<evidence type="ECO:0000256" key="4">
    <source>
        <dbReference type="ARBA" id="ARBA00022679"/>
    </source>
</evidence>
<evidence type="ECO:0000256" key="10">
    <source>
        <dbReference type="ARBA" id="ARBA00023098"/>
    </source>
</evidence>
<dbReference type="Gene3D" id="3.40.50.10330">
    <property type="entry name" value="Probable inorganic polyphosphate/atp-NAD kinase, domain 1"/>
    <property type="match status" value="1"/>
</dbReference>
<dbReference type="Pfam" id="PF00781">
    <property type="entry name" value="DAGK_cat"/>
    <property type="match status" value="1"/>
</dbReference>
<dbReference type="SUPFAM" id="SSF111331">
    <property type="entry name" value="NAD kinase/diacylglycerol kinase-like"/>
    <property type="match status" value="1"/>
</dbReference>
<evidence type="ECO:0000256" key="3">
    <source>
        <dbReference type="ARBA" id="ARBA00022516"/>
    </source>
</evidence>
<dbReference type="OrthoDB" id="142078at2"/>
<dbReference type="InterPro" id="IPR045540">
    <property type="entry name" value="YegS/DAGK_C"/>
</dbReference>
<evidence type="ECO:0000259" key="13">
    <source>
        <dbReference type="PROSITE" id="PS50146"/>
    </source>
</evidence>
<reference evidence="14 15" key="1">
    <citation type="submission" date="2019-02" db="EMBL/GenBank/DDBJ databases">
        <title>Genomic Encyclopedia of Type Strains, Phase IV (KMG-IV): sequencing the most valuable type-strain genomes for metagenomic binning, comparative biology and taxonomic classification.</title>
        <authorList>
            <person name="Goeker M."/>
        </authorList>
    </citation>
    <scope>NUCLEOTIDE SEQUENCE [LARGE SCALE GENOMIC DNA]</scope>
    <source>
        <strain evidence="14 15">DSM 101727</strain>
    </source>
</reference>
<dbReference type="AlphaFoldDB" id="A0A4Q7L3F9"/>
<evidence type="ECO:0000256" key="6">
    <source>
        <dbReference type="ARBA" id="ARBA00022741"/>
    </source>
</evidence>
<dbReference type="InterPro" id="IPR005218">
    <property type="entry name" value="Diacylglycerol/lipid_kinase"/>
</dbReference>
<keyword evidence="4" id="KW-0808">Transferase</keyword>
<dbReference type="SMART" id="SM00046">
    <property type="entry name" value="DAGKc"/>
    <property type="match status" value="1"/>
</dbReference>
<dbReference type="Proteomes" id="UP000294257">
    <property type="component" value="Unassembled WGS sequence"/>
</dbReference>
<dbReference type="PANTHER" id="PTHR12358:SF106">
    <property type="entry name" value="LIPID KINASE YEGS"/>
    <property type="match status" value="1"/>
</dbReference>
<evidence type="ECO:0000256" key="7">
    <source>
        <dbReference type="ARBA" id="ARBA00022777"/>
    </source>
</evidence>
<accession>A0A4Q7L3F9</accession>
<keyword evidence="11" id="KW-0594">Phospholipid biosynthesis</keyword>
<evidence type="ECO:0000256" key="11">
    <source>
        <dbReference type="ARBA" id="ARBA00023209"/>
    </source>
</evidence>
<evidence type="ECO:0000313" key="14">
    <source>
        <dbReference type="EMBL" id="RZS43775.1"/>
    </source>
</evidence>
<dbReference type="GO" id="GO:0004143">
    <property type="term" value="F:ATP-dependent diacylglycerol kinase activity"/>
    <property type="evidence" value="ECO:0007669"/>
    <property type="project" value="TreeGrafter"/>
</dbReference>